<dbReference type="PANTHER" id="PTHR30535:SF4">
    <property type="entry name" value="HEMIN-BINDING PERIPLASMIC PROTEIN HMUT"/>
    <property type="match status" value="1"/>
</dbReference>
<evidence type="ECO:0000313" key="3">
    <source>
        <dbReference type="Proteomes" id="UP000252706"/>
    </source>
</evidence>
<name>A0A366X8R0_9RHOB</name>
<dbReference type="InterPro" id="IPR050902">
    <property type="entry name" value="ABC_Transporter_SBP"/>
</dbReference>
<dbReference type="Gene3D" id="3.40.50.1980">
    <property type="entry name" value="Nitrogenase molybdenum iron protein domain"/>
    <property type="match status" value="2"/>
</dbReference>
<comment type="caution">
    <text evidence="2">The sequence shown here is derived from an EMBL/GenBank/DDBJ whole genome shotgun (WGS) entry which is preliminary data.</text>
</comment>
<accession>A0A366X8R0</accession>
<reference evidence="2 3" key="1">
    <citation type="submission" date="2018-07" db="EMBL/GenBank/DDBJ databases">
        <title>Modular assembly of carbohydrate-degrading microbial communities in the ocean.</title>
        <authorList>
            <person name="Enke T.N."/>
            <person name="Datta M.S."/>
            <person name="Schwartzman J.A."/>
            <person name="Cermak N."/>
            <person name="Schmitz D.A."/>
            <person name="Barrere J."/>
            <person name="Cordero O.X."/>
        </authorList>
    </citation>
    <scope>NUCLEOTIDE SEQUENCE [LARGE SCALE GENOMIC DNA]</scope>
    <source>
        <strain evidence="2 3">C3M10</strain>
    </source>
</reference>
<dbReference type="Pfam" id="PF01497">
    <property type="entry name" value="Peripla_BP_2"/>
    <property type="match status" value="1"/>
</dbReference>
<organism evidence="2 3">
    <name type="scientific">Phaeobacter gallaeciensis</name>
    <dbReference type="NCBI Taxonomy" id="60890"/>
    <lineage>
        <taxon>Bacteria</taxon>
        <taxon>Pseudomonadati</taxon>
        <taxon>Pseudomonadota</taxon>
        <taxon>Alphaproteobacteria</taxon>
        <taxon>Rhodobacterales</taxon>
        <taxon>Roseobacteraceae</taxon>
        <taxon>Phaeobacter</taxon>
    </lineage>
</organism>
<dbReference type="CDD" id="cd01149">
    <property type="entry name" value="HutB"/>
    <property type="match status" value="1"/>
</dbReference>
<dbReference type="AlphaFoldDB" id="A0A366X8R0"/>
<feature type="domain" description="Fe/B12 periplasmic-binding" evidence="1">
    <location>
        <begin position="34"/>
        <end position="291"/>
    </location>
</feature>
<proteinExistence type="predicted"/>
<dbReference type="SUPFAM" id="SSF53807">
    <property type="entry name" value="Helical backbone' metal receptor"/>
    <property type="match status" value="1"/>
</dbReference>
<dbReference type="OrthoDB" id="9797736at2"/>
<dbReference type="Proteomes" id="UP000252706">
    <property type="component" value="Unassembled WGS sequence"/>
</dbReference>
<dbReference type="EMBL" id="QOCE01000011">
    <property type="protein sequence ID" value="RBW60596.1"/>
    <property type="molecule type" value="Genomic_DNA"/>
</dbReference>
<dbReference type="PROSITE" id="PS50983">
    <property type="entry name" value="FE_B12_PBP"/>
    <property type="match status" value="1"/>
</dbReference>
<dbReference type="PANTHER" id="PTHR30535">
    <property type="entry name" value="VITAMIN B12-BINDING PROTEIN"/>
    <property type="match status" value="1"/>
</dbReference>
<evidence type="ECO:0000313" key="2">
    <source>
        <dbReference type="EMBL" id="RBW60596.1"/>
    </source>
</evidence>
<dbReference type="RefSeq" id="WP_113822146.1">
    <property type="nucleotide sequence ID" value="NZ_QOCE01000011.1"/>
</dbReference>
<gene>
    <name evidence="2" type="ORF">DS909_04010</name>
</gene>
<evidence type="ECO:0000259" key="1">
    <source>
        <dbReference type="PROSITE" id="PS50983"/>
    </source>
</evidence>
<dbReference type="InterPro" id="IPR002491">
    <property type="entry name" value="ABC_transptr_periplasmic_BD"/>
</dbReference>
<sequence>MRLSGLSVFQRGLSTFLALIWVTQIALADERPSRIISIGNSVTEIVYALGQEHRIAGRDRTSTYPAEVNELPDIGYMRALSPEGVLSVNPDLILSLEGAGPPESIAVLEKANVPYVSIPEEFTADGIVTRIQIVGSALGEETAAAALAEKVKAEITAAETAAKSATMGHPKRVLFVLSIQGGRILASGVDTAADGIIKMAGGVNAVSEFDGYKPMTPEAVALSKPDVILMMDRGGDHSAATAELFAMPALILTPAARNRHVVRMDGAHLLGFGPRTASAISQLSQALVSGNES</sequence>
<protein>
    <submittedName>
        <fullName evidence="2">Hemin ABC transporter substrate-binding protein</fullName>
    </submittedName>
</protein>